<keyword evidence="1" id="KW-0732">Signal</keyword>
<organism evidence="2 3">
    <name type="scientific">Pinibacter aurantiacus</name>
    <dbReference type="NCBI Taxonomy" id="2851599"/>
    <lineage>
        <taxon>Bacteria</taxon>
        <taxon>Pseudomonadati</taxon>
        <taxon>Bacteroidota</taxon>
        <taxon>Chitinophagia</taxon>
        <taxon>Chitinophagales</taxon>
        <taxon>Chitinophagaceae</taxon>
        <taxon>Pinibacter</taxon>
    </lineage>
</organism>
<dbReference type="EMBL" id="JAHSPG010000006">
    <property type="protein sequence ID" value="MBV4357433.1"/>
    <property type="molecule type" value="Genomic_DNA"/>
</dbReference>
<dbReference type="Proteomes" id="UP000812270">
    <property type="component" value="Unassembled WGS sequence"/>
</dbReference>
<proteinExistence type="predicted"/>
<gene>
    <name evidence="2" type="ORF">KTO63_09765</name>
</gene>
<protein>
    <submittedName>
        <fullName evidence="2">PepSY-like domain-containing protein</fullName>
    </submittedName>
</protein>
<sequence length="148" mass="17011">MKLAIFSFLVAAMLLATNISRAQVVNIPDKAKTSFAEKYPKASDVKWSNNVSNYTAKFKQKKQDYVAHYNVDGTWDNTETKIDKDDLPKDVKESFSKSRYADWQLNSTDFVEDNKGQSLYRFNLKKGIEKKYLYLDKDGKEIKSSTGI</sequence>
<keyword evidence="3" id="KW-1185">Reference proteome</keyword>
<evidence type="ECO:0000256" key="1">
    <source>
        <dbReference type="SAM" id="SignalP"/>
    </source>
</evidence>
<evidence type="ECO:0000313" key="2">
    <source>
        <dbReference type="EMBL" id="MBV4357433.1"/>
    </source>
</evidence>
<feature type="chain" id="PRO_5038846757" evidence="1">
    <location>
        <begin position="23"/>
        <end position="148"/>
    </location>
</feature>
<comment type="caution">
    <text evidence="2">The sequence shown here is derived from an EMBL/GenBank/DDBJ whole genome shotgun (WGS) entry which is preliminary data.</text>
</comment>
<dbReference type="RefSeq" id="WP_217791078.1">
    <property type="nucleotide sequence ID" value="NZ_JAHSPG010000006.1"/>
</dbReference>
<reference evidence="2" key="1">
    <citation type="submission" date="2021-06" db="EMBL/GenBank/DDBJ databases">
        <authorList>
            <person name="Huq M.A."/>
        </authorList>
    </citation>
    <scope>NUCLEOTIDE SEQUENCE</scope>
    <source>
        <strain evidence="2">MAH-26</strain>
    </source>
</reference>
<dbReference type="AlphaFoldDB" id="A0A9E2S9N4"/>
<name>A0A9E2S9N4_9BACT</name>
<accession>A0A9E2S9N4</accession>
<evidence type="ECO:0000313" key="3">
    <source>
        <dbReference type="Proteomes" id="UP000812270"/>
    </source>
</evidence>
<feature type="signal peptide" evidence="1">
    <location>
        <begin position="1"/>
        <end position="22"/>
    </location>
</feature>